<evidence type="ECO:0000313" key="2">
    <source>
        <dbReference type="EMBL" id="MDG3004113.1"/>
    </source>
</evidence>
<dbReference type="Proteomes" id="UP001216907">
    <property type="component" value="Unassembled WGS sequence"/>
</dbReference>
<comment type="caution">
    <text evidence="2">The sequence shown here is derived from an EMBL/GenBank/DDBJ whole genome shotgun (WGS) entry which is preliminary data.</text>
</comment>
<keyword evidence="3" id="KW-1185">Reference proteome</keyword>
<dbReference type="EMBL" id="JARRAG010000002">
    <property type="protein sequence ID" value="MDG3004113.1"/>
    <property type="molecule type" value="Genomic_DNA"/>
</dbReference>
<evidence type="ECO:0000313" key="3">
    <source>
        <dbReference type="Proteomes" id="UP001216907"/>
    </source>
</evidence>
<evidence type="ECO:0008006" key="4">
    <source>
        <dbReference type="Google" id="ProtNLM"/>
    </source>
</evidence>
<keyword evidence="1" id="KW-0472">Membrane</keyword>
<dbReference type="RefSeq" id="WP_277860475.1">
    <property type="nucleotide sequence ID" value="NZ_JARRAG010000002.1"/>
</dbReference>
<accession>A0ABT6F951</accession>
<feature type="transmembrane region" description="Helical" evidence="1">
    <location>
        <begin position="39"/>
        <end position="61"/>
    </location>
</feature>
<name>A0ABT6F951_9BACT</name>
<organism evidence="2 3">
    <name type="scientific">Paludisphaera mucosa</name>
    <dbReference type="NCBI Taxonomy" id="3030827"/>
    <lineage>
        <taxon>Bacteria</taxon>
        <taxon>Pseudomonadati</taxon>
        <taxon>Planctomycetota</taxon>
        <taxon>Planctomycetia</taxon>
        <taxon>Isosphaerales</taxon>
        <taxon>Isosphaeraceae</taxon>
        <taxon>Paludisphaera</taxon>
    </lineage>
</organism>
<protein>
    <recommendedName>
        <fullName evidence="4">Integral membrane protein</fullName>
    </recommendedName>
</protein>
<gene>
    <name evidence="2" type="ORF">PZE19_10035</name>
</gene>
<keyword evidence="1" id="KW-1133">Transmembrane helix</keyword>
<evidence type="ECO:0000256" key="1">
    <source>
        <dbReference type="SAM" id="Phobius"/>
    </source>
</evidence>
<sequence length="67" mass="7011">MKPLLIITGILSAVLITTQAVLGLLIRGGGSPSLAKSHFHTGMLTAVVVLVYVGLSLTTILSKPRDR</sequence>
<reference evidence="2 3" key="1">
    <citation type="submission" date="2023-03" db="EMBL/GenBank/DDBJ databases">
        <title>Paludisphaera mucosa sp. nov. a novel planctomycete from northern fen.</title>
        <authorList>
            <person name="Ivanova A."/>
        </authorList>
    </citation>
    <scope>NUCLEOTIDE SEQUENCE [LARGE SCALE GENOMIC DNA]</scope>
    <source>
        <strain evidence="2 3">Pla2</strain>
    </source>
</reference>
<keyword evidence="1" id="KW-0812">Transmembrane</keyword>
<proteinExistence type="predicted"/>